<sequence>MRRIVHFTHADLSRTSKPDKNLLSALFPDKHDIGAFTKRVRVFSNGRMDADAPPTPSPLEALNGGGDHLSSPFDRARALPPAFDAYFIPHGLRAGIQSGESVPYSRSAKPATAGPLFAIVLRVLRKRDIAEFKSSLKNGKVKTFQFNGSVSELRHGHYFM</sequence>
<comment type="caution">
    <text evidence="1">The sequence shown here is derived from an EMBL/GenBank/DDBJ whole genome shotgun (WGS) entry which is preliminary data.</text>
</comment>
<reference evidence="1 2" key="1">
    <citation type="journal article" date="2019" name="Commun. Biol.">
        <title>The bagworm genome reveals a unique fibroin gene that provides high tensile strength.</title>
        <authorList>
            <person name="Kono N."/>
            <person name="Nakamura H."/>
            <person name="Ohtoshi R."/>
            <person name="Tomita M."/>
            <person name="Numata K."/>
            <person name="Arakawa K."/>
        </authorList>
    </citation>
    <scope>NUCLEOTIDE SEQUENCE [LARGE SCALE GENOMIC DNA]</scope>
</reference>
<dbReference type="Proteomes" id="UP000299102">
    <property type="component" value="Unassembled WGS sequence"/>
</dbReference>
<evidence type="ECO:0000313" key="1">
    <source>
        <dbReference type="EMBL" id="GBP71574.1"/>
    </source>
</evidence>
<dbReference type="AlphaFoldDB" id="A0A4C1Y9F9"/>
<protein>
    <submittedName>
        <fullName evidence="1">Uncharacterized protein</fullName>
    </submittedName>
</protein>
<organism evidence="1 2">
    <name type="scientific">Eumeta variegata</name>
    <name type="common">Bagworm moth</name>
    <name type="synonym">Eumeta japonica</name>
    <dbReference type="NCBI Taxonomy" id="151549"/>
    <lineage>
        <taxon>Eukaryota</taxon>
        <taxon>Metazoa</taxon>
        <taxon>Ecdysozoa</taxon>
        <taxon>Arthropoda</taxon>
        <taxon>Hexapoda</taxon>
        <taxon>Insecta</taxon>
        <taxon>Pterygota</taxon>
        <taxon>Neoptera</taxon>
        <taxon>Endopterygota</taxon>
        <taxon>Lepidoptera</taxon>
        <taxon>Glossata</taxon>
        <taxon>Ditrysia</taxon>
        <taxon>Tineoidea</taxon>
        <taxon>Psychidae</taxon>
        <taxon>Oiketicinae</taxon>
        <taxon>Eumeta</taxon>
    </lineage>
</organism>
<keyword evidence="2" id="KW-1185">Reference proteome</keyword>
<name>A0A4C1Y9F9_EUMVA</name>
<evidence type="ECO:0000313" key="2">
    <source>
        <dbReference type="Proteomes" id="UP000299102"/>
    </source>
</evidence>
<dbReference type="EMBL" id="BGZK01001113">
    <property type="protein sequence ID" value="GBP71574.1"/>
    <property type="molecule type" value="Genomic_DNA"/>
</dbReference>
<gene>
    <name evidence="1" type="ORF">EVAR_42039_1</name>
</gene>
<accession>A0A4C1Y9F9</accession>
<proteinExistence type="predicted"/>